<evidence type="ECO:0000256" key="4">
    <source>
        <dbReference type="ARBA" id="ARBA00022532"/>
    </source>
</evidence>
<feature type="region of interest" description="Disordered" evidence="8">
    <location>
        <begin position="219"/>
        <end position="253"/>
    </location>
</feature>
<feature type="compositionally biased region" description="Basic residues" evidence="8">
    <location>
        <begin position="25"/>
        <end position="42"/>
    </location>
</feature>
<dbReference type="SUPFAM" id="SSF51735">
    <property type="entry name" value="NAD(P)-binding Rossmann-fold domains"/>
    <property type="match status" value="1"/>
</dbReference>
<comment type="caution">
    <text evidence="11">The sequence shown here is derived from an EMBL/GenBank/DDBJ whole genome shotgun (WGS) entry which is preliminary data.</text>
</comment>
<dbReference type="FunFam" id="3.90.110.10:FF:000001">
    <property type="entry name" value="Malate dehydrogenase"/>
    <property type="match status" value="1"/>
</dbReference>
<comment type="similarity">
    <text evidence="1">Belongs to the LDH/MDH superfamily. MDH type 1 family.</text>
</comment>
<dbReference type="Pfam" id="PF02866">
    <property type="entry name" value="Ldh_1_C"/>
    <property type="match status" value="1"/>
</dbReference>
<dbReference type="Gene3D" id="3.90.110.10">
    <property type="entry name" value="Lactate dehydrogenase/glycoside hydrolase, family 4, C-terminal"/>
    <property type="match status" value="1"/>
</dbReference>
<evidence type="ECO:0000259" key="9">
    <source>
        <dbReference type="Pfam" id="PF00056"/>
    </source>
</evidence>
<evidence type="ECO:0000259" key="10">
    <source>
        <dbReference type="Pfam" id="PF02866"/>
    </source>
</evidence>
<evidence type="ECO:0000256" key="2">
    <source>
        <dbReference type="ARBA" id="ARBA00011738"/>
    </source>
</evidence>
<evidence type="ECO:0000256" key="7">
    <source>
        <dbReference type="ARBA" id="ARBA00048313"/>
    </source>
</evidence>
<feature type="domain" description="Lactate/malate dehydrogenase N-terminal" evidence="9">
    <location>
        <begin position="77"/>
        <end position="204"/>
    </location>
</feature>
<keyword evidence="5" id="KW-0560">Oxidoreductase</keyword>
<dbReference type="PANTHER" id="PTHR11540:SF16">
    <property type="entry name" value="MALATE DEHYDROGENASE, MITOCHONDRIAL"/>
    <property type="match status" value="1"/>
</dbReference>
<accession>A0AAD3NTH3</accession>
<dbReference type="InterPro" id="IPR022383">
    <property type="entry name" value="Lactate/malate_DH_C"/>
</dbReference>
<feature type="compositionally biased region" description="Low complexity" evidence="8">
    <location>
        <begin position="238"/>
        <end position="253"/>
    </location>
</feature>
<keyword evidence="12" id="KW-1185">Reference proteome</keyword>
<evidence type="ECO:0000256" key="5">
    <source>
        <dbReference type="ARBA" id="ARBA00023002"/>
    </source>
</evidence>
<dbReference type="GO" id="GO:0005739">
    <property type="term" value="C:mitochondrion"/>
    <property type="evidence" value="ECO:0007669"/>
    <property type="project" value="TreeGrafter"/>
</dbReference>
<dbReference type="EC" id="1.1.1.37" evidence="3"/>
<feature type="domain" description="Lactate/malate dehydrogenase C-terminal" evidence="10">
    <location>
        <begin position="273"/>
        <end position="455"/>
    </location>
</feature>
<feature type="region of interest" description="Disordered" evidence="8">
    <location>
        <begin position="1"/>
        <end position="70"/>
    </location>
</feature>
<comment type="catalytic activity">
    <reaction evidence="7">
        <text>(S)-malate + NAD(+) = oxaloacetate + NADH + H(+)</text>
        <dbReference type="Rhea" id="RHEA:21432"/>
        <dbReference type="ChEBI" id="CHEBI:15378"/>
        <dbReference type="ChEBI" id="CHEBI:15589"/>
        <dbReference type="ChEBI" id="CHEBI:16452"/>
        <dbReference type="ChEBI" id="CHEBI:57540"/>
        <dbReference type="ChEBI" id="CHEBI:57945"/>
        <dbReference type="EC" id="1.1.1.37"/>
    </reaction>
</comment>
<proteinExistence type="inferred from homology"/>
<dbReference type="SUPFAM" id="SSF56327">
    <property type="entry name" value="LDH C-terminal domain-like"/>
    <property type="match status" value="1"/>
</dbReference>
<name>A0AAD3NTH3_CRYJA</name>
<organism evidence="11 12">
    <name type="scientific">Cryptomeria japonica</name>
    <name type="common">Japanese cedar</name>
    <name type="synonym">Cupressus japonica</name>
    <dbReference type="NCBI Taxonomy" id="3369"/>
    <lineage>
        <taxon>Eukaryota</taxon>
        <taxon>Viridiplantae</taxon>
        <taxon>Streptophyta</taxon>
        <taxon>Embryophyta</taxon>
        <taxon>Tracheophyta</taxon>
        <taxon>Spermatophyta</taxon>
        <taxon>Pinopsida</taxon>
        <taxon>Pinidae</taxon>
        <taxon>Conifers II</taxon>
        <taxon>Cupressales</taxon>
        <taxon>Cupressaceae</taxon>
        <taxon>Cryptomeria</taxon>
    </lineage>
</organism>
<reference evidence="11" key="1">
    <citation type="submission" date="2022-12" db="EMBL/GenBank/DDBJ databases">
        <title>Chromosome-Level Genome Assembly of Japanese Cedar (Cryptomeriajaponica D. Don).</title>
        <authorList>
            <person name="Fujino T."/>
            <person name="Yamaguchi K."/>
            <person name="Yokoyama T."/>
            <person name="Hamanaka T."/>
            <person name="Harazono Y."/>
            <person name="Kamada H."/>
            <person name="Kobayashi W."/>
            <person name="Ujino-Ihara T."/>
            <person name="Uchiyama K."/>
            <person name="Matsumoto A."/>
            <person name="Izuno A."/>
            <person name="Tsumura Y."/>
            <person name="Toyoda A."/>
            <person name="Shigenobu S."/>
            <person name="Moriguchi Y."/>
            <person name="Ueno S."/>
            <person name="Kasahara M."/>
        </authorList>
    </citation>
    <scope>NUCLEOTIDE SEQUENCE</scope>
</reference>
<comment type="subunit">
    <text evidence="2">Homodimer.</text>
</comment>
<feature type="compositionally biased region" description="Polar residues" evidence="8">
    <location>
        <begin position="48"/>
        <end position="70"/>
    </location>
</feature>
<dbReference type="InterPro" id="IPR036291">
    <property type="entry name" value="NAD(P)-bd_dom_sf"/>
</dbReference>
<dbReference type="Pfam" id="PF00056">
    <property type="entry name" value="Ldh_1_N"/>
    <property type="match status" value="1"/>
</dbReference>
<dbReference type="PANTHER" id="PTHR11540">
    <property type="entry name" value="MALATE AND LACTATE DEHYDROGENASE"/>
    <property type="match status" value="1"/>
</dbReference>
<keyword evidence="4" id="KW-0816">Tricarboxylic acid cycle</keyword>
<dbReference type="GO" id="GO:0006099">
    <property type="term" value="P:tricarboxylic acid cycle"/>
    <property type="evidence" value="ECO:0007669"/>
    <property type="project" value="UniProtKB-KW"/>
</dbReference>
<protein>
    <recommendedName>
        <fullName evidence="3">malate dehydrogenase</fullName>
        <ecNumber evidence="3">1.1.1.37</ecNumber>
    </recommendedName>
</protein>
<dbReference type="EMBL" id="BSEH01001119">
    <property type="protein sequence ID" value="GLJ59599.1"/>
    <property type="molecule type" value="Genomic_DNA"/>
</dbReference>
<dbReference type="Gene3D" id="3.40.50.720">
    <property type="entry name" value="NAD(P)-binding Rossmann-like Domain"/>
    <property type="match status" value="1"/>
</dbReference>
<evidence type="ECO:0000256" key="3">
    <source>
        <dbReference type="ARBA" id="ARBA00012995"/>
    </source>
</evidence>
<dbReference type="InterPro" id="IPR015955">
    <property type="entry name" value="Lactate_DH/Glyco_Ohase_4_C"/>
</dbReference>
<dbReference type="InterPro" id="IPR001236">
    <property type="entry name" value="Lactate/malate_DH_N"/>
</dbReference>
<dbReference type="Proteomes" id="UP001234787">
    <property type="component" value="Unassembled WGS sequence"/>
</dbReference>
<keyword evidence="6" id="KW-0520">NAD</keyword>
<evidence type="ECO:0000313" key="11">
    <source>
        <dbReference type="EMBL" id="GLJ59599.1"/>
    </source>
</evidence>
<dbReference type="FunFam" id="3.40.50.720:FF:000268">
    <property type="entry name" value="Malate dehydrogenase"/>
    <property type="match status" value="1"/>
</dbReference>
<gene>
    <name evidence="11" type="ORF">SUGI_1515490</name>
</gene>
<dbReference type="GO" id="GO:0030060">
    <property type="term" value="F:L-malate dehydrogenase (NAD+) activity"/>
    <property type="evidence" value="ECO:0007669"/>
    <property type="project" value="UniProtKB-EC"/>
</dbReference>
<evidence type="ECO:0000256" key="6">
    <source>
        <dbReference type="ARBA" id="ARBA00023027"/>
    </source>
</evidence>
<evidence type="ECO:0000256" key="1">
    <source>
        <dbReference type="ARBA" id="ARBA00008824"/>
    </source>
</evidence>
<sequence>MDSSKNQQNNNNNKSSKVTSTTSLGKRRSLNKRARNRAKGHQRREDPANSTMSSPKASEYGSQASPLRQPATPNEITKVTILGAAGGIGQPLALLLMLHSEYVQHLALYDLVHVRGIAADLSHVDRQCKVTAHLGPDELTEAVRDAKVIVIPAGLAQKPGMSRDDLFGSNAKIMYNLAKVCAQVNPSAHLAIISNPVNSLVPLTCEVYQRILGAGSRKEKSADSNSALSQPAAPPASPGAAAPAGSSAQKSAGKQQQQQQCFHDCCRRIFGVTTLDVVRASTLSAKSAFFKPEPNGLFKDPAKIAIPVVGGHAGKTIIPLLSQSTMKVDKKRLIEEKATTLTLIESIQQAGIEVLNAKKGAGSATLAMAYSACRFTISLLRAQQGEPNIIECAYVRHQQPLVSDLEYFAAPLVLSKDGYVKTQGFSLNKLLPYEQQMIEEGAKELRMSVAKGEDFAKEQLSSEKL</sequence>
<dbReference type="AlphaFoldDB" id="A0AAD3NTH3"/>
<evidence type="ECO:0000313" key="12">
    <source>
        <dbReference type="Proteomes" id="UP001234787"/>
    </source>
</evidence>
<evidence type="ECO:0000256" key="8">
    <source>
        <dbReference type="SAM" id="MobiDB-lite"/>
    </source>
</evidence>
<feature type="compositionally biased region" description="Low complexity" evidence="8">
    <location>
        <begin position="1"/>
        <end position="23"/>
    </location>
</feature>